<evidence type="ECO:0000256" key="1">
    <source>
        <dbReference type="PROSITE-ProRule" id="PRU00339"/>
    </source>
</evidence>
<keyword evidence="1" id="KW-0802">TPR repeat</keyword>
<evidence type="ECO:0000313" key="3">
    <source>
        <dbReference type="Proteomes" id="UP001139559"/>
    </source>
</evidence>
<dbReference type="EMBL" id="JAJHVV010000012">
    <property type="protein sequence ID" value="MCK6265140.1"/>
    <property type="molecule type" value="Genomic_DNA"/>
</dbReference>
<evidence type="ECO:0000313" key="2">
    <source>
        <dbReference type="EMBL" id="MCK6265140.1"/>
    </source>
</evidence>
<protein>
    <submittedName>
        <fullName evidence="2">Type IV pilus biogenesis/stability protein PilW</fullName>
    </submittedName>
</protein>
<name>A0A9X1XMM2_9VIBR</name>
<dbReference type="Pfam" id="PF13181">
    <property type="entry name" value="TPR_8"/>
    <property type="match status" value="1"/>
</dbReference>
<dbReference type="RefSeq" id="WP_248010265.1">
    <property type="nucleotide sequence ID" value="NZ_JAJHVV010000012.1"/>
</dbReference>
<dbReference type="Pfam" id="PF13431">
    <property type="entry name" value="TPR_17"/>
    <property type="match status" value="1"/>
</dbReference>
<feature type="repeat" description="TPR" evidence="1">
    <location>
        <begin position="69"/>
        <end position="102"/>
    </location>
</feature>
<dbReference type="SUPFAM" id="SSF48452">
    <property type="entry name" value="TPR-like"/>
    <property type="match status" value="1"/>
</dbReference>
<dbReference type="SMART" id="SM00028">
    <property type="entry name" value="TPR"/>
    <property type="match status" value="4"/>
</dbReference>
<reference evidence="2" key="1">
    <citation type="submission" date="2021-11" db="EMBL/GenBank/DDBJ databases">
        <title>Vibrio ZSDE26 sp. nov. and Vibrio ZSDZ34 sp. nov., isolated from coastal seawater in Qingdao.</title>
        <authorList>
            <person name="Zhang P."/>
        </authorList>
    </citation>
    <scope>NUCLEOTIDE SEQUENCE</scope>
    <source>
        <strain evidence="2">ZSDE26</strain>
    </source>
</reference>
<dbReference type="InterPro" id="IPR044624">
    <property type="entry name" value="Mbb1-like"/>
</dbReference>
<dbReference type="GO" id="GO:0003729">
    <property type="term" value="F:mRNA binding"/>
    <property type="evidence" value="ECO:0007669"/>
    <property type="project" value="InterPro"/>
</dbReference>
<feature type="repeat" description="TPR" evidence="1">
    <location>
        <begin position="35"/>
        <end position="68"/>
    </location>
</feature>
<dbReference type="InterPro" id="IPR013360">
    <property type="entry name" value="Pilus_4_PilW"/>
</dbReference>
<dbReference type="InterPro" id="IPR011990">
    <property type="entry name" value="TPR-like_helical_dom_sf"/>
</dbReference>
<dbReference type="GO" id="GO:0006397">
    <property type="term" value="P:mRNA processing"/>
    <property type="evidence" value="ECO:0007669"/>
    <property type="project" value="InterPro"/>
</dbReference>
<dbReference type="Gene3D" id="1.25.40.10">
    <property type="entry name" value="Tetratricopeptide repeat domain"/>
    <property type="match status" value="1"/>
</dbReference>
<dbReference type="PANTHER" id="PTHR44917">
    <property type="entry name" value="PROTEIN HIGH CHLOROPHYLL FLUORESCENT 107"/>
    <property type="match status" value="1"/>
</dbReference>
<sequence>MKTILPSISLLSLIGCITVTEGGPPAATATSVEMAETRVTLGLGYLEQGNMMKARENFEKALKHAPNYYRSQLSMAHYYDTVGEVKSADNLYKKALRQQPNNGNVLNNYGTFLCKQGEFKHADELFNRAIKQPYYYLISGSYENAALCALKSGDTVKAKGYFKRTLDHDPNRVRSTLQLAKIEIEDHEFTEARIRLMRFHQSYGLQQASLSLLVELETKAGNPAIRDKYQHQLEKLL</sequence>
<dbReference type="GO" id="GO:0003727">
    <property type="term" value="F:single-stranded RNA binding"/>
    <property type="evidence" value="ECO:0007669"/>
    <property type="project" value="TreeGrafter"/>
</dbReference>
<dbReference type="AlphaFoldDB" id="A0A9X1XMM2"/>
<keyword evidence="3" id="KW-1185">Reference proteome</keyword>
<dbReference type="Proteomes" id="UP001139559">
    <property type="component" value="Unassembled WGS sequence"/>
</dbReference>
<dbReference type="InterPro" id="IPR019734">
    <property type="entry name" value="TPR_rpt"/>
</dbReference>
<comment type="caution">
    <text evidence="2">The sequence shown here is derived from an EMBL/GenBank/DDBJ whole genome shotgun (WGS) entry which is preliminary data.</text>
</comment>
<dbReference type="PROSITE" id="PS51257">
    <property type="entry name" value="PROKAR_LIPOPROTEIN"/>
    <property type="match status" value="1"/>
</dbReference>
<accession>A0A9X1XMM2</accession>
<dbReference type="GO" id="GO:0006417">
    <property type="term" value="P:regulation of translation"/>
    <property type="evidence" value="ECO:0007669"/>
    <property type="project" value="TreeGrafter"/>
</dbReference>
<gene>
    <name evidence="2" type="primary">pilW</name>
    <name evidence="2" type="ORF">KP803_17835</name>
</gene>
<organism evidence="2 3">
    <name type="scientific">Vibrio amylolyticus</name>
    <dbReference type="NCBI Taxonomy" id="2847292"/>
    <lineage>
        <taxon>Bacteria</taxon>
        <taxon>Pseudomonadati</taxon>
        <taxon>Pseudomonadota</taxon>
        <taxon>Gammaproteobacteria</taxon>
        <taxon>Vibrionales</taxon>
        <taxon>Vibrionaceae</taxon>
        <taxon>Vibrio</taxon>
    </lineage>
</organism>
<dbReference type="PROSITE" id="PS50005">
    <property type="entry name" value="TPR"/>
    <property type="match status" value="2"/>
</dbReference>
<dbReference type="PANTHER" id="PTHR44917:SF1">
    <property type="entry name" value="PROTEIN HIGH CHLOROPHYLL FLUORESCENT 107"/>
    <property type="match status" value="1"/>
</dbReference>
<proteinExistence type="predicted"/>
<dbReference type="NCBIfam" id="TIGR02521">
    <property type="entry name" value="type_IV_pilW"/>
    <property type="match status" value="1"/>
</dbReference>